<comment type="similarity">
    <text evidence="1">Belongs to the transposase IS21/IS408/IS1162 family.</text>
</comment>
<dbReference type="InterPro" id="IPR006120">
    <property type="entry name" value="Resolvase_HTH_dom"/>
</dbReference>
<dbReference type="Pfam" id="PF02796">
    <property type="entry name" value="HTH_7"/>
    <property type="match status" value="1"/>
</dbReference>
<evidence type="ECO:0000313" key="4">
    <source>
        <dbReference type="Proteomes" id="UP000257080"/>
    </source>
</evidence>
<dbReference type="PROSITE" id="PS50994">
    <property type="entry name" value="INTEGRASE"/>
    <property type="match status" value="1"/>
</dbReference>
<dbReference type="GO" id="GO:0000150">
    <property type="term" value="F:DNA strand exchange activity"/>
    <property type="evidence" value="ECO:0007669"/>
    <property type="project" value="InterPro"/>
</dbReference>
<dbReference type="PANTHER" id="PTHR35004:SF8">
    <property type="entry name" value="TRANSPOSASE RV3428C-RELATED"/>
    <property type="match status" value="1"/>
</dbReference>
<evidence type="ECO:0000313" key="3">
    <source>
        <dbReference type="EMBL" id="RFA24485.1"/>
    </source>
</evidence>
<dbReference type="InterPro" id="IPR001584">
    <property type="entry name" value="Integrase_cat-core"/>
</dbReference>
<dbReference type="SUPFAM" id="SSF46689">
    <property type="entry name" value="Homeodomain-like"/>
    <property type="match status" value="2"/>
</dbReference>
<protein>
    <submittedName>
        <fullName evidence="3">IS21 family transposase</fullName>
    </submittedName>
</protein>
<evidence type="ECO:0000259" key="2">
    <source>
        <dbReference type="PROSITE" id="PS50994"/>
    </source>
</evidence>
<comment type="caution">
    <text evidence="3">The sequence shown here is derived from an EMBL/GenBank/DDBJ whole genome shotgun (WGS) entry which is preliminary data.</text>
</comment>
<dbReference type="SUPFAM" id="SSF53098">
    <property type="entry name" value="Ribonuclease H-like"/>
    <property type="match status" value="1"/>
</dbReference>
<dbReference type="GO" id="GO:0015074">
    <property type="term" value="P:DNA integration"/>
    <property type="evidence" value="ECO:0007669"/>
    <property type="project" value="InterPro"/>
</dbReference>
<feature type="domain" description="Integrase catalytic" evidence="2">
    <location>
        <begin position="110"/>
        <end position="293"/>
    </location>
</feature>
<organism evidence="3 4">
    <name type="scientific">Subtercola boreus</name>
    <dbReference type="NCBI Taxonomy" id="120213"/>
    <lineage>
        <taxon>Bacteria</taxon>
        <taxon>Bacillati</taxon>
        <taxon>Actinomycetota</taxon>
        <taxon>Actinomycetes</taxon>
        <taxon>Micrococcales</taxon>
        <taxon>Microbacteriaceae</taxon>
        <taxon>Subtercola</taxon>
    </lineage>
</organism>
<dbReference type="GO" id="GO:0003677">
    <property type="term" value="F:DNA binding"/>
    <property type="evidence" value="ECO:0007669"/>
    <property type="project" value="InterPro"/>
</dbReference>
<dbReference type="InterPro" id="IPR012337">
    <property type="entry name" value="RNaseH-like_sf"/>
</dbReference>
<dbReference type="Gene3D" id="1.10.10.60">
    <property type="entry name" value="Homeodomain-like"/>
    <property type="match status" value="1"/>
</dbReference>
<evidence type="ECO:0000256" key="1">
    <source>
        <dbReference type="ARBA" id="ARBA00009277"/>
    </source>
</evidence>
<name>A0A3E0W6D2_9MICO</name>
<dbReference type="InterPro" id="IPR009057">
    <property type="entry name" value="Homeodomain-like_sf"/>
</dbReference>
<dbReference type="Pfam" id="PF22483">
    <property type="entry name" value="Mu-transpos_C_2"/>
    <property type="match status" value="1"/>
</dbReference>
<accession>A0A3E0W6D2</accession>
<sequence length="404" mass="45424">MITLEDWALIRRLVADGVPQRQVAKDLGVGRSTVARAVASTSPPKYERLEQPTTFSPFERRVRDLLAEHPQMPATVIAERVGWSGSITWFRDNVRRMRPEQRPVDPADRLVWEPGDAAQCDLWFPPAKIPLEDGSAKLLPVLVITPAHSRFVLGRMIPTRKTEDLLLGSWELLQQLGRVPRRLIWDNEPGIGRGPRRAAGVAEFMGMLATRLVLLKPRDPESKGIVERRNGWFETSFMPGRTFASPADFNTQFADWLQLANSRVVRTVKARPVDRLDADLAGMLPLPPVALQLGWRNRVRLGRDYYVRVDSNDYSVDPTAIGRLVDVTADLERVRVRLGGRVISEHARVWARGSTITDPAHVATAKVLREQFQRPRAIADNDDLTRDLADYDRAFGLTGTEAAS</sequence>
<dbReference type="PANTHER" id="PTHR35004">
    <property type="entry name" value="TRANSPOSASE RV3428C-RELATED"/>
    <property type="match status" value="1"/>
</dbReference>
<dbReference type="CDD" id="cd00569">
    <property type="entry name" value="HTH_Hin_like"/>
    <property type="match status" value="1"/>
</dbReference>
<dbReference type="InterPro" id="IPR054353">
    <property type="entry name" value="IstA-like_C"/>
</dbReference>
<reference evidence="3 4" key="1">
    <citation type="submission" date="2017-04" db="EMBL/GenBank/DDBJ databases">
        <title>Comparative genome analysis of Subtercola boreus.</title>
        <authorList>
            <person name="Cho Y.-J."/>
            <person name="Cho A."/>
            <person name="Kim O.-S."/>
            <person name="Lee J.-I."/>
        </authorList>
    </citation>
    <scope>NUCLEOTIDE SEQUENCE [LARGE SCALE GENOMIC DNA]</scope>
    <source>
        <strain evidence="3 4">P28004</strain>
    </source>
</reference>
<dbReference type="EMBL" id="NBXE01000047">
    <property type="protein sequence ID" value="RFA24485.1"/>
    <property type="molecule type" value="Genomic_DNA"/>
</dbReference>
<dbReference type="AlphaFoldDB" id="A0A3E0W6D2"/>
<dbReference type="InterPro" id="IPR036397">
    <property type="entry name" value="RNaseH_sf"/>
</dbReference>
<dbReference type="Gene3D" id="3.30.420.10">
    <property type="entry name" value="Ribonuclease H-like superfamily/Ribonuclease H"/>
    <property type="match status" value="1"/>
</dbReference>
<dbReference type="Proteomes" id="UP000257080">
    <property type="component" value="Unassembled WGS sequence"/>
</dbReference>
<gene>
    <name evidence="3" type="ORF">B7R25_16745</name>
</gene>
<proteinExistence type="inferred from homology"/>
<dbReference type="NCBIfam" id="NF033546">
    <property type="entry name" value="transpos_IS21"/>
    <property type="match status" value="1"/>
</dbReference>